<sequence length="115" mass="12639">MNRPLAALLLSASLAAWAAPAPLPKEVQTFVDLRDACDHWRGQRSSDAERQKDIDWSVCQSCPGTDAELARLKQKYKGNARVTEALAGYEARVEPEDKAAQAKFCQATRKPAGVR</sequence>
<evidence type="ECO:0000313" key="3">
    <source>
        <dbReference type="Proteomes" id="UP001180453"/>
    </source>
</evidence>
<keyword evidence="3" id="KW-1185">Reference proteome</keyword>
<evidence type="ECO:0000313" key="2">
    <source>
        <dbReference type="EMBL" id="MDR7270994.1"/>
    </source>
</evidence>
<dbReference type="RefSeq" id="WP_310267420.1">
    <property type="nucleotide sequence ID" value="NZ_JAVDXU010000002.1"/>
</dbReference>
<comment type="caution">
    <text evidence="2">The sequence shown here is derived from an EMBL/GenBank/DDBJ whole genome shotgun (WGS) entry which is preliminary data.</text>
</comment>
<dbReference type="Proteomes" id="UP001180453">
    <property type="component" value="Unassembled WGS sequence"/>
</dbReference>
<proteinExistence type="predicted"/>
<accession>A0ABU1YQ67</accession>
<feature type="chain" id="PRO_5047375602" evidence="1">
    <location>
        <begin position="19"/>
        <end position="115"/>
    </location>
</feature>
<keyword evidence="1" id="KW-0732">Signal</keyword>
<dbReference type="EMBL" id="JAVDXU010000002">
    <property type="protein sequence ID" value="MDR7270994.1"/>
    <property type="molecule type" value="Genomic_DNA"/>
</dbReference>
<feature type="signal peptide" evidence="1">
    <location>
        <begin position="1"/>
        <end position="18"/>
    </location>
</feature>
<protein>
    <submittedName>
        <fullName evidence="2">Uncharacterized protein</fullName>
    </submittedName>
</protein>
<gene>
    <name evidence="2" type="ORF">J2X20_003652</name>
</gene>
<reference evidence="2 3" key="1">
    <citation type="submission" date="2023-07" db="EMBL/GenBank/DDBJ databases">
        <title>Sorghum-associated microbial communities from plants grown in Nebraska, USA.</title>
        <authorList>
            <person name="Schachtman D."/>
        </authorList>
    </citation>
    <scope>NUCLEOTIDE SEQUENCE [LARGE SCALE GENOMIC DNA]</scope>
    <source>
        <strain evidence="2 3">BE314</strain>
    </source>
</reference>
<evidence type="ECO:0000256" key="1">
    <source>
        <dbReference type="SAM" id="SignalP"/>
    </source>
</evidence>
<organism evidence="2 3">
    <name type="scientific">Roseateles saccharophilus</name>
    <name type="common">Pseudomonas saccharophila</name>
    <dbReference type="NCBI Taxonomy" id="304"/>
    <lineage>
        <taxon>Bacteria</taxon>
        <taxon>Pseudomonadati</taxon>
        <taxon>Pseudomonadota</taxon>
        <taxon>Betaproteobacteria</taxon>
        <taxon>Burkholderiales</taxon>
        <taxon>Sphaerotilaceae</taxon>
        <taxon>Roseateles</taxon>
    </lineage>
</organism>
<name>A0ABU1YQ67_ROSSA</name>